<organism evidence="1">
    <name type="scientific">marine sediment metagenome</name>
    <dbReference type="NCBI Taxonomy" id="412755"/>
    <lineage>
        <taxon>unclassified sequences</taxon>
        <taxon>metagenomes</taxon>
        <taxon>ecological metagenomes</taxon>
    </lineage>
</organism>
<comment type="caution">
    <text evidence="1">The sequence shown here is derived from an EMBL/GenBank/DDBJ whole genome shotgun (WGS) entry which is preliminary data.</text>
</comment>
<accession>A0A0F9M3J4</accession>
<dbReference type="EMBL" id="LAZR01005396">
    <property type="protein sequence ID" value="KKN00264.1"/>
    <property type="molecule type" value="Genomic_DNA"/>
</dbReference>
<sequence>MKAGRSFDADVAIKIMNQHPQNIENIPHYSTDIYDAYKIINRFQTNNWSCHVNAKVMTDGNLMYKVRFLKQKLKCEQFAPTMPMAICMTAMSVIDGEYTEYISKENEDDLSISKKMPQIGVEKIDFSDETFLEVLEKTIKETGEEDLAEKIVDILAKNGYFIVRKKPGDF</sequence>
<proteinExistence type="predicted"/>
<name>A0A0F9M3J4_9ZZZZ</name>
<dbReference type="Gene3D" id="3.30.2120.10">
    <property type="entry name" value="Bacillus phage protein-like"/>
    <property type="match status" value="1"/>
</dbReference>
<evidence type="ECO:0000313" key="1">
    <source>
        <dbReference type="EMBL" id="KKN00264.1"/>
    </source>
</evidence>
<dbReference type="InterPro" id="IPR028985">
    <property type="entry name" value="Bacillus_phage_prot-like"/>
</dbReference>
<protein>
    <submittedName>
        <fullName evidence="1">Uncharacterized protein</fullName>
    </submittedName>
</protein>
<reference evidence="1" key="1">
    <citation type="journal article" date="2015" name="Nature">
        <title>Complex archaea that bridge the gap between prokaryotes and eukaryotes.</title>
        <authorList>
            <person name="Spang A."/>
            <person name="Saw J.H."/>
            <person name="Jorgensen S.L."/>
            <person name="Zaremba-Niedzwiedzka K."/>
            <person name="Martijn J."/>
            <person name="Lind A.E."/>
            <person name="van Eijk R."/>
            <person name="Schleper C."/>
            <person name="Guy L."/>
            <person name="Ettema T.J."/>
        </authorList>
    </citation>
    <scope>NUCLEOTIDE SEQUENCE</scope>
</reference>
<gene>
    <name evidence="1" type="ORF">LCGC14_1139550</name>
</gene>
<dbReference type="AlphaFoldDB" id="A0A0F9M3J4"/>